<name>A0A7U9TGF2_9MOLU</name>
<dbReference type="RefSeq" id="WP_176238474.1">
    <property type="nucleotide sequence ID" value="NZ_AP024412.1"/>
</dbReference>
<reference evidence="1" key="1">
    <citation type="submission" date="2021-01" db="EMBL/GenBank/DDBJ databases">
        <title>Draft genome sequence of Acholeplasmataceae bacterium strain Mahy22.</title>
        <authorList>
            <person name="Watanabe M."/>
            <person name="Kojima H."/>
            <person name="Fukui M."/>
        </authorList>
    </citation>
    <scope>NUCLEOTIDE SEQUENCE</scope>
    <source>
        <strain evidence="1">Mahy22</strain>
    </source>
</reference>
<dbReference type="AlphaFoldDB" id="A0A7U9TGF2"/>
<gene>
    <name evidence="1" type="primary">yrrM</name>
    <name evidence="1" type="ORF">MPAN_005220</name>
</gene>
<evidence type="ECO:0000313" key="2">
    <source>
        <dbReference type="Proteomes" id="UP000620133"/>
    </source>
</evidence>
<organism evidence="1 2">
    <name type="scientific">Mariniplasma anaerobium</name>
    <dbReference type="NCBI Taxonomy" id="2735436"/>
    <lineage>
        <taxon>Bacteria</taxon>
        <taxon>Bacillati</taxon>
        <taxon>Mycoplasmatota</taxon>
        <taxon>Mollicutes</taxon>
        <taxon>Acholeplasmatales</taxon>
        <taxon>Acholeplasmataceae</taxon>
        <taxon>Mariniplasma</taxon>
    </lineage>
</organism>
<protein>
    <submittedName>
        <fullName evidence="1">Putative O-methyltransferase YrrM</fullName>
    </submittedName>
</protein>
<dbReference type="GO" id="GO:0008171">
    <property type="term" value="F:O-methyltransferase activity"/>
    <property type="evidence" value="ECO:0007669"/>
    <property type="project" value="InterPro"/>
</dbReference>
<dbReference type="Proteomes" id="UP000620133">
    <property type="component" value="Chromosome"/>
</dbReference>
<dbReference type="SUPFAM" id="SSF53335">
    <property type="entry name" value="S-adenosyl-L-methionine-dependent methyltransferases"/>
    <property type="match status" value="1"/>
</dbReference>
<accession>A0A7U9TGF2</accession>
<proteinExistence type="predicted"/>
<dbReference type="KEGG" id="manr:MPAN_005220"/>
<dbReference type="PANTHER" id="PTHR10509">
    <property type="entry name" value="O-METHYLTRANSFERASE-RELATED"/>
    <property type="match status" value="1"/>
</dbReference>
<sequence>MLKDLKQYAKDHVIPIICDDGLLFLKDVIKKHHIKDVLEIGTAIGYSAIFMAEQGCNVLTFERNDKMVEQANKNIKPYDKQIKIIHQDALLFDQELGDFDMIFIDAAKAQYQKFFNKFVPYLKKDGIVVCDNLDFHHLDPSLVNRNTRQLIRKINEFKVFLEQHHDYETTFFDIGDGMSITKKVTD</sequence>
<evidence type="ECO:0000313" key="1">
    <source>
        <dbReference type="EMBL" id="BCR35629.1"/>
    </source>
</evidence>
<dbReference type="InterPro" id="IPR029063">
    <property type="entry name" value="SAM-dependent_MTases_sf"/>
</dbReference>
<dbReference type="PANTHER" id="PTHR10509:SF14">
    <property type="entry name" value="CAFFEOYL-COA O-METHYLTRANSFERASE 3-RELATED"/>
    <property type="match status" value="1"/>
</dbReference>
<dbReference type="InterPro" id="IPR050362">
    <property type="entry name" value="Cation-dep_OMT"/>
</dbReference>
<keyword evidence="2" id="KW-1185">Reference proteome</keyword>
<dbReference type="InterPro" id="IPR002935">
    <property type="entry name" value="SAM_O-MeTrfase"/>
</dbReference>
<dbReference type="EMBL" id="AP024412">
    <property type="protein sequence ID" value="BCR35629.1"/>
    <property type="molecule type" value="Genomic_DNA"/>
</dbReference>
<dbReference type="Gene3D" id="3.40.50.150">
    <property type="entry name" value="Vaccinia Virus protein VP39"/>
    <property type="match status" value="1"/>
</dbReference>
<dbReference type="Pfam" id="PF01596">
    <property type="entry name" value="Methyltransf_3"/>
    <property type="match status" value="1"/>
</dbReference>
<dbReference type="GO" id="GO:0008757">
    <property type="term" value="F:S-adenosylmethionine-dependent methyltransferase activity"/>
    <property type="evidence" value="ECO:0007669"/>
    <property type="project" value="TreeGrafter"/>
</dbReference>
<dbReference type="CDD" id="cd02440">
    <property type="entry name" value="AdoMet_MTases"/>
    <property type="match status" value="1"/>
</dbReference>